<feature type="compositionally biased region" description="Basic and acidic residues" evidence="1">
    <location>
        <begin position="77"/>
        <end position="92"/>
    </location>
</feature>
<feature type="compositionally biased region" description="Low complexity" evidence="1">
    <location>
        <begin position="24"/>
        <end position="34"/>
    </location>
</feature>
<sequence>MVAISTLTVMGSVLAAGLIFLSDSSAAPDPGAASSPPPVYTAAPDSGSPSPGGSGAPPSSDDPRSEPPGTVPAQGDGDSHPQGRHLVPDVRGADGVTAKNRLESAGFYSFTMVAPGGGAVSDPAAWRVAKQSPEPDRAVGTGEQITLEMVLIPSF</sequence>
<dbReference type="Pfam" id="PF03793">
    <property type="entry name" value="PASTA"/>
    <property type="match status" value="1"/>
</dbReference>
<evidence type="ECO:0000256" key="1">
    <source>
        <dbReference type="SAM" id="MobiDB-lite"/>
    </source>
</evidence>
<organism evidence="4 5">
    <name type="scientific">Planobispora longispora</name>
    <dbReference type="NCBI Taxonomy" id="28887"/>
    <lineage>
        <taxon>Bacteria</taxon>
        <taxon>Bacillati</taxon>
        <taxon>Actinomycetota</taxon>
        <taxon>Actinomycetes</taxon>
        <taxon>Streptosporangiales</taxon>
        <taxon>Streptosporangiaceae</taxon>
        <taxon>Planobispora</taxon>
    </lineage>
</organism>
<name>A0A8J3W3J6_9ACTN</name>
<dbReference type="Proteomes" id="UP000616724">
    <property type="component" value="Unassembled WGS sequence"/>
</dbReference>
<dbReference type="CDD" id="cd06577">
    <property type="entry name" value="PASTA_pknB"/>
    <property type="match status" value="1"/>
</dbReference>
<protein>
    <recommendedName>
        <fullName evidence="3">PASTA domain-containing protein</fullName>
    </recommendedName>
</protein>
<accession>A0A8J3W3J6</accession>
<gene>
    <name evidence="4" type="ORF">Plo01_03050</name>
</gene>
<evidence type="ECO:0000256" key="2">
    <source>
        <dbReference type="SAM" id="SignalP"/>
    </source>
</evidence>
<dbReference type="AlphaFoldDB" id="A0A8J3W3J6"/>
<keyword evidence="5" id="KW-1185">Reference proteome</keyword>
<feature type="signal peptide" evidence="2">
    <location>
        <begin position="1"/>
        <end position="26"/>
    </location>
</feature>
<feature type="domain" description="PASTA" evidence="3">
    <location>
        <begin position="87"/>
        <end position="148"/>
    </location>
</feature>
<feature type="chain" id="PRO_5035287206" description="PASTA domain-containing protein" evidence="2">
    <location>
        <begin position="27"/>
        <end position="155"/>
    </location>
</feature>
<dbReference type="Gene3D" id="3.30.10.20">
    <property type="match status" value="1"/>
</dbReference>
<dbReference type="RefSeq" id="WP_203888607.1">
    <property type="nucleotide sequence ID" value="NZ_BOOH01000001.1"/>
</dbReference>
<evidence type="ECO:0000313" key="4">
    <source>
        <dbReference type="EMBL" id="GIH73876.1"/>
    </source>
</evidence>
<feature type="region of interest" description="Disordered" evidence="1">
    <location>
        <begin position="24"/>
        <end position="95"/>
    </location>
</feature>
<dbReference type="EMBL" id="BOOH01000001">
    <property type="protein sequence ID" value="GIH73876.1"/>
    <property type="molecule type" value="Genomic_DNA"/>
</dbReference>
<dbReference type="InterPro" id="IPR005543">
    <property type="entry name" value="PASTA_dom"/>
</dbReference>
<proteinExistence type="predicted"/>
<evidence type="ECO:0000259" key="3">
    <source>
        <dbReference type="Pfam" id="PF03793"/>
    </source>
</evidence>
<keyword evidence="2" id="KW-0732">Signal</keyword>
<comment type="caution">
    <text evidence="4">The sequence shown here is derived from an EMBL/GenBank/DDBJ whole genome shotgun (WGS) entry which is preliminary data.</text>
</comment>
<evidence type="ECO:0000313" key="5">
    <source>
        <dbReference type="Proteomes" id="UP000616724"/>
    </source>
</evidence>
<reference evidence="4 5" key="1">
    <citation type="submission" date="2021-01" db="EMBL/GenBank/DDBJ databases">
        <title>Whole genome shotgun sequence of Planobispora longispora NBRC 13918.</title>
        <authorList>
            <person name="Komaki H."/>
            <person name="Tamura T."/>
        </authorList>
    </citation>
    <scope>NUCLEOTIDE SEQUENCE [LARGE SCALE GENOMIC DNA]</scope>
    <source>
        <strain evidence="4 5">NBRC 13918</strain>
    </source>
</reference>